<dbReference type="Pfam" id="PF00196">
    <property type="entry name" value="GerE"/>
    <property type="match status" value="1"/>
</dbReference>
<dbReference type="SUPFAM" id="SSF46894">
    <property type="entry name" value="C-terminal effector domain of the bipartite response regulators"/>
    <property type="match status" value="1"/>
</dbReference>
<feature type="domain" description="HTH luxR-type" evidence="3">
    <location>
        <begin position="139"/>
        <end position="204"/>
    </location>
</feature>
<gene>
    <name evidence="5" type="ORF">SAMN04487995_5791</name>
</gene>
<dbReference type="SMART" id="SM00421">
    <property type="entry name" value="HTH_LUXR"/>
    <property type="match status" value="1"/>
</dbReference>
<keyword evidence="2" id="KW-0597">Phosphoprotein</keyword>
<dbReference type="InterPro" id="IPR016032">
    <property type="entry name" value="Sig_transdc_resp-reg_C-effctor"/>
</dbReference>
<evidence type="ECO:0000259" key="4">
    <source>
        <dbReference type="PROSITE" id="PS50110"/>
    </source>
</evidence>
<dbReference type="RefSeq" id="WP_090341552.1">
    <property type="nucleotide sequence ID" value="NZ_FNXY01000011.1"/>
</dbReference>
<evidence type="ECO:0000313" key="5">
    <source>
        <dbReference type="EMBL" id="SEJ67131.1"/>
    </source>
</evidence>
<evidence type="ECO:0000256" key="1">
    <source>
        <dbReference type="ARBA" id="ARBA00023125"/>
    </source>
</evidence>
<dbReference type="InterPro" id="IPR011006">
    <property type="entry name" value="CheY-like_superfamily"/>
</dbReference>
<sequence length="207" mass="23632">MTRILLLIKNELLSLGITSCIRENVGNMQFSRETNWENMQVTLANSDFDLLIIDTNLSNYTNLVALERIRRKQPDIKIIVIGEESEKAWSLPYLRKGVDGVCMKSISQEEFLLAYGSIMRGKKYMDDVLTEYLLSDITKPNLVGSLTVRESEIMQFLIKGRRTVDIAKELKLAVSTISTIKNNIYKKMKVNNVVDLVGKVELSRPRV</sequence>
<dbReference type="Proteomes" id="UP000199532">
    <property type="component" value="Unassembled WGS sequence"/>
</dbReference>
<evidence type="ECO:0000313" key="6">
    <source>
        <dbReference type="Proteomes" id="UP000199532"/>
    </source>
</evidence>
<dbReference type="PROSITE" id="PS50110">
    <property type="entry name" value="RESPONSE_REGULATORY"/>
    <property type="match status" value="1"/>
</dbReference>
<dbReference type="STRING" id="408657.SAMN04487995_5791"/>
<dbReference type="PANTHER" id="PTHR43214">
    <property type="entry name" value="TWO-COMPONENT RESPONSE REGULATOR"/>
    <property type="match status" value="1"/>
</dbReference>
<dbReference type="PROSITE" id="PS00622">
    <property type="entry name" value="HTH_LUXR_1"/>
    <property type="match status" value="1"/>
</dbReference>
<keyword evidence="1 5" id="KW-0238">DNA-binding</keyword>
<evidence type="ECO:0000259" key="3">
    <source>
        <dbReference type="PROSITE" id="PS50043"/>
    </source>
</evidence>
<dbReference type="GO" id="GO:0000160">
    <property type="term" value="P:phosphorelay signal transduction system"/>
    <property type="evidence" value="ECO:0007669"/>
    <property type="project" value="InterPro"/>
</dbReference>
<dbReference type="InterPro" id="IPR039420">
    <property type="entry name" value="WalR-like"/>
</dbReference>
<feature type="modified residue" description="4-aspartylphosphate" evidence="2">
    <location>
        <position position="54"/>
    </location>
</feature>
<dbReference type="AlphaFoldDB" id="A0A1H7ANA0"/>
<feature type="domain" description="Response regulatory" evidence="4">
    <location>
        <begin position="1"/>
        <end position="119"/>
    </location>
</feature>
<dbReference type="OrthoDB" id="941719at2"/>
<dbReference type="GO" id="GO:0006355">
    <property type="term" value="P:regulation of DNA-templated transcription"/>
    <property type="evidence" value="ECO:0007669"/>
    <property type="project" value="InterPro"/>
</dbReference>
<organism evidence="5 6">
    <name type="scientific">Dyadobacter koreensis</name>
    <dbReference type="NCBI Taxonomy" id="408657"/>
    <lineage>
        <taxon>Bacteria</taxon>
        <taxon>Pseudomonadati</taxon>
        <taxon>Bacteroidota</taxon>
        <taxon>Cytophagia</taxon>
        <taxon>Cytophagales</taxon>
        <taxon>Spirosomataceae</taxon>
        <taxon>Dyadobacter</taxon>
    </lineage>
</organism>
<dbReference type="Pfam" id="PF00072">
    <property type="entry name" value="Response_reg"/>
    <property type="match status" value="1"/>
</dbReference>
<keyword evidence="6" id="KW-1185">Reference proteome</keyword>
<dbReference type="EMBL" id="FNXY01000011">
    <property type="protein sequence ID" value="SEJ67131.1"/>
    <property type="molecule type" value="Genomic_DNA"/>
</dbReference>
<accession>A0A1H7ANA0</accession>
<dbReference type="InterPro" id="IPR001789">
    <property type="entry name" value="Sig_transdc_resp-reg_receiver"/>
</dbReference>
<protein>
    <submittedName>
        <fullName evidence="5">DNA-binding response regulator, NarL/FixJ family, contains REC and HTH domains</fullName>
    </submittedName>
</protein>
<dbReference type="PANTHER" id="PTHR43214:SF17">
    <property type="entry name" value="TRANSCRIPTIONAL REGULATORY PROTEIN RCSB"/>
    <property type="match status" value="1"/>
</dbReference>
<dbReference type="PROSITE" id="PS50043">
    <property type="entry name" value="HTH_LUXR_2"/>
    <property type="match status" value="1"/>
</dbReference>
<evidence type="ECO:0000256" key="2">
    <source>
        <dbReference type="PROSITE-ProRule" id="PRU00169"/>
    </source>
</evidence>
<dbReference type="PRINTS" id="PR00038">
    <property type="entry name" value="HTHLUXR"/>
</dbReference>
<dbReference type="InterPro" id="IPR000792">
    <property type="entry name" value="Tscrpt_reg_LuxR_C"/>
</dbReference>
<dbReference type="CDD" id="cd06170">
    <property type="entry name" value="LuxR_C_like"/>
    <property type="match status" value="1"/>
</dbReference>
<proteinExistence type="predicted"/>
<dbReference type="Gene3D" id="3.40.50.2300">
    <property type="match status" value="1"/>
</dbReference>
<dbReference type="SUPFAM" id="SSF52172">
    <property type="entry name" value="CheY-like"/>
    <property type="match status" value="1"/>
</dbReference>
<name>A0A1H7ANA0_9BACT</name>
<reference evidence="5 6" key="1">
    <citation type="submission" date="2016-10" db="EMBL/GenBank/DDBJ databases">
        <authorList>
            <person name="de Groot N.N."/>
        </authorList>
    </citation>
    <scope>NUCLEOTIDE SEQUENCE [LARGE SCALE GENOMIC DNA]</scope>
    <source>
        <strain evidence="5 6">DSM 19938</strain>
    </source>
</reference>
<dbReference type="GO" id="GO:0003677">
    <property type="term" value="F:DNA binding"/>
    <property type="evidence" value="ECO:0007669"/>
    <property type="project" value="UniProtKB-KW"/>
</dbReference>